<gene>
    <name evidence="3" type="ORF">PIL02S_05620</name>
</gene>
<dbReference type="Pfam" id="PF02517">
    <property type="entry name" value="Rce1-like"/>
    <property type="match status" value="1"/>
</dbReference>
<feature type="transmembrane region" description="Helical" evidence="1">
    <location>
        <begin position="160"/>
        <end position="177"/>
    </location>
</feature>
<sequence>MKIKSLILLSFKIILIFLIGYTISHFLREWINEVCYSLRVANEVRIILSRFSVIAYIVPFLMINVRSIFSAEVLRVGNFRASISFPLIWRGKEDPVWRFLGIFAVVMVIGTSYFIYSYASGLNHNEFRLLLYYGLIFSLVNSILEEWVWRGVALSQYIKWSGSVYGLIVTSLLFGMSHYDLGFSIWVCIAFSIGGFFMGGVAIRSKGIIASILMHIYMNIIFTMTGMIFS</sequence>
<accession>A0A2W0C2F0</accession>
<evidence type="ECO:0000259" key="2">
    <source>
        <dbReference type="Pfam" id="PF02517"/>
    </source>
</evidence>
<keyword evidence="1" id="KW-0812">Transmembrane</keyword>
<dbReference type="Proteomes" id="UP000247459">
    <property type="component" value="Unassembled WGS sequence"/>
</dbReference>
<dbReference type="GO" id="GO:0080120">
    <property type="term" value="P:CAAX-box protein maturation"/>
    <property type="evidence" value="ECO:0007669"/>
    <property type="project" value="UniProtKB-ARBA"/>
</dbReference>
<keyword evidence="3" id="KW-0645">Protease</keyword>
<dbReference type="GO" id="GO:0004175">
    <property type="term" value="F:endopeptidase activity"/>
    <property type="evidence" value="ECO:0007669"/>
    <property type="project" value="UniProtKB-ARBA"/>
</dbReference>
<organism evidence="3 4">
    <name type="scientific">Paenibacillus illinoisensis</name>
    <dbReference type="NCBI Taxonomy" id="59845"/>
    <lineage>
        <taxon>Bacteria</taxon>
        <taxon>Bacillati</taxon>
        <taxon>Bacillota</taxon>
        <taxon>Bacilli</taxon>
        <taxon>Bacillales</taxon>
        <taxon>Paenibacillaceae</taxon>
        <taxon>Paenibacillus</taxon>
    </lineage>
</organism>
<evidence type="ECO:0000313" key="4">
    <source>
        <dbReference type="Proteomes" id="UP000247459"/>
    </source>
</evidence>
<proteinExistence type="predicted"/>
<keyword evidence="1" id="KW-1133">Transmembrane helix</keyword>
<feature type="transmembrane region" description="Helical" evidence="1">
    <location>
        <begin position="96"/>
        <end position="118"/>
    </location>
</feature>
<feature type="transmembrane region" description="Helical" evidence="1">
    <location>
        <begin position="183"/>
        <end position="201"/>
    </location>
</feature>
<feature type="transmembrane region" description="Helical" evidence="1">
    <location>
        <begin position="7"/>
        <end position="27"/>
    </location>
</feature>
<dbReference type="InterPro" id="IPR003675">
    <property type="entry name" value="Rce1/LyrA-like_dom"/>
</dbReference>
<dbReference type="EMBL" id="PRLG01000029">
    <property type="protein sequence ID" value="PYY26230.1"/>
    <property type="molecule type" value="Genomic_DNA"/>
</dbReference>
<dbReference type="GO" id="GO:0006508">
    <property type="term" value="P:proteolysis"/>
    <property type="evidence" value="ECO:0007669"/>
    <property type="project" value="UniProtKB-KW"/>
</dbReference>
<reference evidence="3 4" key="1">
    <citation type="submission" date="2018-01" db="EMBL/GenBank/DDBJ databases">
        <title>Genome sequence of the PGP bacterium Paenibacillus illinoisensis E3.</title>
        <authorList>
            <person name="Rolli E."/>
            <person name="Marasco R."/>
            <person name="Bessem C."/>
            <person name="Michoud G."/>
            <person name="Gaiarsa S."/>
            <person name="Borin S."/>
            <person name="Daffonchio D."/>
        </authorList>
    </citation>
    <scope>NUCLEOTIDE SEQUENCE [LARGE SCALE GENOMIC DNA]</scope>
    <source>
        <strain evidence="3 4">E3</strain>
    </source>
</reference>
<evidence type="ECO:0000256" key="1">
    <source>
        <dbReference type="SAM" id="Phobius"/>
    </source>
</evidence>
<feature type="transmembrane region" description="Helical" evidence="1">
    <location>
        <begin position="47"/>
        <end position="65"/>
    </location>
</feature>
<keyword evidence="1" id="KW-0472">Membrane</keyword>
<keyword evidence="3" id="KW-0378">Hydrolase</keyword>
<name>A0A2W0C2F0_9BACL</name>
<feature type="transmembrane region" description="Helical" evidence="1">
    <location>
        <begin position="130"/>
        <end position="148"/>
    </location>
</feature>
<feature type="transmembrane region" description="Helical" evidence="1">
    <location>
        <begin position="208"/>
        <end position="229"/>
    </location>
</feature>
<dbReference type="AlphaFoldDB" id="A0A2W0C2F0"/>
<feature type="domain" description="CAAX prenyl protease 2/Lysostaphin resistance protein A-like" evidence="2">
    <location>
        <begin position="130"/>
        <end position="221"/>
    </location>
</feature>
<evidence type="ECO:0000313" key="3">
    <source>
        <dbReference type="EMBL" id="PYY26230.1"/>
    </source>
</evidence>
<comment type="caution">
    <text evidence="3">The sequence shown here is derived from an EMBL/GenBank/DDBJ whole genome shotgun (WGS) entry which is preliminary data.</text>
</comment>
<protein>
    <submittedName>
        <fullName evidence="3">CAAX amino terminal protease family protein</fullName>
    </submittedName>
</protein>